<dbReference type="InterPro" id="IPR036291">
    <property type="entry name" value="NAD(P)-bd_dom_sf"/>
</dbReference>
<dbReference type="CDD" id="cd04901">
    <property type="entry name" value="ACT_3PGDH"/>
    <property type="match status" value="1"/>
</dbReference>
<dbReference type="STRING" id="1618570.UT08_C0017G0012"/>
<dbReference type="GO" id="GO:0004617">
    <property type="term" value="F:phosphoglycerate dehydrogenase activity"/>
    <property type="evidence" value="ECO:0007669"/>
    <property type="project" value="UniProtKB-EC"/>
</dbReference>
<dbReference type="Proteomes" id="UP000034081">
    <property type="component" value="Unassembled WGS sequence"/>
</dbReference>
<keyword evidence="7" id="KW-0560">Oxidoreductase</keyword>
<dbReference type="InterPro" id="IPR029752">
    <property type="entry name" value="D-isomer_DH_CS1"/>
</dbReference>
<evidence type="ECO:0000313" key="14">
    <source>
        <dbReference type="Proteomes" id="UP000034081"/>
    </source>
</evidence>
<dbReference type="FunFam" id="3.40.50.720:FF:000041">
    <property type="entry name" value="D-3-phosphoglycerate dehydrogenase"/>
    <property type="match status" value="1"/>
</dbReference>
<dbReference type="PROSITE" id="PS00065">
    <property type="entry name" value="D_2_HYDROXYACID_DH_1"/>
    <property type="match status" value="1"/>
</dbReference>
<proteinExistence type="inferred from homology"/>
<comment type="pathway">
    <text evidence="2">Amino-acid biosynthesis; L-serine biosynthesis; L-serine from 3-phospho-D-glycerate: step 1/3.</text>
</comment>
<evidence type="ECO:0000256" key="1">
    <source>
        <dbReference type="ARBA" id="ARBA00003800"/>
    </source>
</evidence>
<comment type="caution">
    <text evidence="13">The sequence shown here is derived from an EMBL/GenBank/DDBJ whole genome shotgun (WGS) entry which is preliminary data.</text>
</comment>
<comment type="catalytic activity">
    <reaction evidence="10">
        <text>(R)-2-hydroxyglutarate + NAD(+) = 2-oxoglutarate + NADH + H(+)</text>
        <dbReference type="Rhea" id="RHEA:49612"/>
        <dbReference type="ChEBI" id="CHEBI:15378"/>
        <dbReference type="ChEBI" id="CHEBI:15801"/>
        <dbReference type="ChEBI" id="CHEBI:16810"/>
        <dbReference type="ChEBI" id="CHEBI:57540"/>
        <dbReference type="ChEBI" id="CHEBI:57945"/>
        <dbReference type="EC" id="1.1.1.399"/>
    </reaction>
</comment>
<dbReference type="InterPro" id="IPR023214">
    <property type="entry name" value="HAD_sf"/>
</dbReference>
<evidence type="ECO:0000256" key="4">
    <source>
        <dbReference type="ARBA" id="ARBA00013001"/>
    </source>
</evidence>
<dbReference type="Pfam" id="PF02826">
    <property type="entry name" value="2-Hacid_dh_C"/>
    <property type="match status" value="1"/>
</dbReference>
<name>A0A0G0KY18_9BACT</name>
<dbReference type="PATRIC" id="fig|1618570.3.peg.1230"/>
<dbReference type="EC" id="1.1.1.95" evidence="5"/>
<dbReference type="SUPFAM" id="SSF51735">
    <property type="entry name" value="NAD(P)-binding Rossmann-fold domains"/>
    <property type="match status" value="1"/>
</dbReference>
<dbReference type="Pfam" id="PF22629">
    <property type="entry name" value="ACT_AHAS_ss"/>
    <property type="match status" value="1"/>
</dbReference>
<comment type="catalytic activity">
    <reaction evidence="11">
        <text>(2R)-3-phosphoglycerate + NAD(+) = 3-phosphooxypyruvate + NADH + H(+)</text>
        <dbReference type="Rhea" id="RHEA:12641"/>
        <dbReference type="ChEBI" id="CHEBI:15378"/>
        <dbReference type="ChEBI" id="CHEBI:18110"/>
        <dbReference type="ChEBI" id="CHEBI:57540"/>
        <dbReference type="ChEBI" id="CHEBI:57945"/>
        <dbReference type="ChEBI" id="CHEBI:58272"/>
        <dbReference type="EC" id="1.1.1.95"/>
    </reaction>
</comment>
<dbReference type="Pfam" id="PF00389">
    <property type="entry name" value="2-Hacid_dh"/>
    <property type="match status" value="1"/>
</dbReference>
<dbReference type="EC" id="1.1.1.399" evidence="4"/>
<dbReference type="InterPro" id="IPR002912">
    <property type="entry name" value="ACT_dom"/>
</dbReference>
<dbReference type="CDD" id="cd12176">
    <property type="entry name" value="PGDH_3"/>
    <property type="match status" value="1"/>
</dbReference>
<protein>
    <recommendedName>
        <fullName evidence="6">D-3-phosphoglycerate dehydrogenase</fullName>
        <ecNumber evidence="4">1.1.1.399</ecNumber>
        <ecNumber evidence="5">1.1.1.95</ecNumber>
    </recommendedName>
    <alternativeName>
        <fullName evidence="9">2-oxoglutarate reductase</fullName>
    </alternativeName>
</protein>
<dbReference type="PROSITE" id="PS51671">
    <property type="entry name" value="ACT"/>
    <property type="match status" value="1"/>
</dbReference>
<dbReference type="Gene3D" id="1.10.150.210">
    <property type="entry name" value="Phosphoserine phosphatase, domain 2"/>
    <property type="match status" value="1"/>
</dbReference>
<sequence length="631" mass="70966">MDKKNIYFIIDFDSTFVKVESLDKLAEIALKGRPDHFKITKKISEITKKGMNGEITFPVSLRQRLRQFKPNREHIDLLIKVLKKNITPSVKRNKEFFRKYKDRIYIISGGFKEYIYPVFKSLGISESHILANEFTYDNKDFITGFKADNLLSQTGGKVKQIRALNLSGEIYVIGDGFSDFELKKSGDANKFFVFCENVAREKVINSADYVLPNFDEFLYLLDLPRAYSYPKNRIKVLLTENINSKAYESFTNEGYSVEVIPNSLNEESLCKAIKDVSVLGIRSKTKITQEILANAGKLLAIGTYCIGTDQVDTSACSKKGVIVFNAPFSNTRSVVEIVIGEIIMLLRRTFEKSTKLHQGIWDKSIDNCHEIRGKKLGIIGYGNIGSQLSLIAEFLGMEVYFYDIDDKLALGNAKLSGSMDEVLRISDVVSVHVDGKKENTNLFGSKEFAKMKKGSYFLNLSRGFVVDIKALTKSIKSGHLNGASIDVYSNEPTGKIDSFKNTLQSLPNVIMTPHVGGNTLEAQEAIGEFVTNKIINFINSGDTNLSVNFPEVRLPKQKNSHRIIHIHHNVPGVLARINGIYSDHDVNILGQYLSTNNEIGIVITDVNKNHNPDIVNHLRNVEATIKLRILY</sequence>
<dbReference type="InterPro" id="IPR029753">
    <property type="entry name" value="D-isomer_DH_CS"/>
</dbReference>
<dbReference type="Gene3D" id="3.40.50.720">
    <property type="entry name" value="NAD(P)-binding Rossmann-like Domain"/>
    <property type="match status" value="2"/>
</dbReference>
<dbReference type="GO" id="GO:0047545">
    <property type="term" value="F:(S)-2-hydroxyglutarate dehydrogenase activity"/>
    <property type="evidence" value="ECO:0007669"/>
    <property type="project" value="UniProtKB-ARBA"/>
</dbReference>
<dbReference type="GO" id="GO:0016787">
    <property type="term" value="F:hydrolase activity"/>
    <property type="evidence" value="ECO:0007669"/>
    <property type="project" value="UniProtKB-KW"/>
</dbReference>
<dbReference type="Gene3D" id="3.40.50.1000">
    <property type="entry name" value="HAD superfamily/HAD-like"/>
    <property type="match status" value="1"/>
</dbReference>
<dbReference type="PANTHER" id="PTHR43761">
    <property type="entry name" value="D-ISOMER SPECIFIC 2-HYDROXYACID DEHYDROGENASE FAMILY PROTEIN (AFU_ORTHOLOGUE AFUA_1G13630)"/>
    <property type="match status" value="1"/>
</dbReference>
<dbReference type="InterPro" id="IPR045865">
    <property type="entry name" value="ACT-like_dom_sf"/>
</dbReference>
<dbReference type="GO" id="GO:0051287">
    <property type="term" value="F:NAD binding"/>
    <property type="evidence" value="ECO:0007669"/>
    <property type="project" value="InterPro"/>
</dbReference>
<evidence type="ECO:0000256" key="11">
    <source>
        <dbReference type="ARBA" id="ARBA00048731"/>
    </source>
</evidence>
<dbReference type="PANTHER" id="PTHR43761:SF1">
    <property type="entry name" value="D-ISOMER SPECIFIC 2-HYDROXYACID DEHYDROGENASE CATALYTIC DOMAIN-CONTAINING PROTEIN-RELATED"/>
    <property type="match status" value="1"/>
</dbReference>
<dbReference type="InterPro" id="IPR036412">
    <property type="entry name" value="HAD-like_sf"/>
</dbReference>
<dbReference type="Gene3D" id="3.30.70.260">
    <property type="match status" value="1"/>
</dbReference>
<evidence type="ECO:0000256" key="8">
    <source>
        <dbReference type="ARBA" id="ARBA00023027"/>
    </source>
</evidence>
<dbReference type="NCBIfam" id="TIGR01488">
    <property type="entry name" value="HAD-SF-IB"/>
    <property type="match status" value="1"/>
</dbReference>
<comment type="similarity">
    <text evidence="3">Belongs to the D-isomer specific 2-hydroxyacid dehydrogenase family.</text>
</comment>
<evidence type="ECO:0000256" key="7">
    <source>
        <dbReference type="ARBA" id="ARBA00023002"/>
    </source>
</evidence>
<gene>
    <name evidence="13" type="ORF">UT08_C0017G0012</name>
</gene>
<evidence type="ECO:0000256" key="2">
    <source>
        <dbReference type="ARBA" id="ARBA00005216"/>
    </source>
</evidence>
<reference evidence="13 14" key="1">
    <citation type="journal article" date="2015" name="Nature">
        <title>rRNA introns, odd ribosomes, and small enigmatic genomes across a large radiation of phyla.</title>
        <authorList>
            <person name="Brown C.T."/>
            <person name="Hug L.A."/>
            <person name="Thomas B.C."/>
            <person name="Sharon I."/>
            <person name="Castelle C.J."/>
            <person name="Singh A."/>
            <person name="Wilkins M.J."/>
            <person name="Williams K.H."/>
            <person name="Banfield J.F."/>
        </authorList>
    </citation>
    <scope>NUCLEOTIDE SEQUENCE [LARGE SCALE GENOMIC DNA]</scope>
</reference>
<evidence type="ECO:0000256" key="10">
    <source>
        <dbReference type="ARBA" id="ARBA00048126"/>
    </source>
</evidence>
<evidence type="ECO:0000256" key="5">
    <source>
        <dbReference type="ARBA" id="ARBA00013143"/>
    </source>
</evidence>
<dbReference type="PROSITE" id="PS00671">
    <property type="entry name" value="D_2_HYDROXYACID_DH_3"/>
    <property type="match status" value="1"/>
</dbReference>
<dbReference type="InterPro" id="IPR050418">
    <property type="entry name" value="D-iso_2-hydroxyacid_DH_PdxB"/>
</dbReference>
<dbReference type="InterPro" id="IPR006139">
    <property type="entry name" value="D-isomer_2_OHA_DH_cat_dom"/>
</dbReference>
<dbReference type="AlphaFoldDB" id="A0A0G0KY18"/>
<evidence type="ECO:0000256" key="9">
    <source>
        <dbReference type="ARBA" id="ARBA00030455"/>
    </source>
</evidence>
<keyword evidence="8" id="KW-0520">NAD</keyword>
<accession>A0A0G0KY18</accession>
<dbReference type="SUPFAM" id="SSF56784">
    <property type="entry name" value="HAD-like"/>
    <property type="match status" value="1"/>
</dbReference>
<evidence type="ECO:0000313" key="13">
    <source>
        <dbReference type="EMBL" id="KKQ84523.1"/>
    </source>
</evidence>
<dbReference type="GO" id="GO:0006564">
    <property type="term" value="P:L-serine biosynthetic process"/>
    <property type="evidence" value="ECO:0007669"/>
    <property type="project" value="UniProtKB-ARBA"/>
</dbReference>
<evidence type="ECO:0000256" key="6">
    <source>
        <dbReference type="ARBA" id="ARBA00021582"/>
    </source>
</evidence>
<dbReference type="SUPFAM" id="SSF55021">
    <property type="entry name" value="ACT-like"/>
    <property type="match status" value="1"/>
</dbReference>
<feature type="domain" description="ACT" evidence="12">
    <location>
        <begin position="562"/>
        <end position="631"/>
    </location>
</feature>
<dbReference type="EMBL" id="LBVL01000017">
    <property type="protein sequence ID" value="KKQ84523.1"/>
    <property type="molecule type" value="Genomic_DNA"/>
</dbReference>
<dbReference type="SUPFAM" id="SSF52283">
    <property type="entry name" value="Formate/glycerate dehydrogenase catalytic domain-like"/>
    <property type="match status" value="1"/>
</dbReference>
<dbReference type="Pfam" id="PF12710">
    <property type="entry name" value="HAD"/>
    <property type="match status" value="1"/>
</dbReference>
<keyword evidence="13" id="KW-0378">Hydrolase</keyword>
<dbReference type="InterPro" id="IPR006140">
    <property type="entry name" value="D-isomer_DH_NAD-bd"/>
</dbReference>
<dbReference type="UniPathway" id="UPA00135">
    <property type="reaction ID" value="UER00196"/>
</dbReference>
<evidence type="ECO:0000259" key="12">
    <source>
        <dbReference type="PROSITE" id="PS51671"/>
    </source>
</evidence>
<evidence type="ECO:0000256" key="3">
    <source>
        <dbReference type="ARBA" id="ARBA00005854"/>
    </source>
</evidence>
<dbReference type="NCBIfam" id="NF008759">
    <property type="entry name" value="PRK11790.1"/>
    <property type="match status" value="1"/>
</dbReference>
<dbReference type="InterPro" id="IPR054480">
    <property type="entry name" value="AHAS_small-like_ACT"/>
</dbReference>
<comment type="function">
    <text evidence="1">Catalyzes the reversible oxidation of 3-phospho-D-glycerate to 3-phosphonooxypyruvate, the first step of the phosphorylated L-serine biosynthesis pathway. Also catalyzes the reversible oxidation of 2-hydroxyglutarate to 2-oxoglutarate.</text>
</comment>
<organism evidence="13 14">
    <name type="scientific">Candidatus Woesebacteria bacterium GW2011_GWB1_38_8</name>
    <dbReference type="NCBI Taxonomy" id="1618570"/>
    <lineage>
        <taxon>Bacteria</taxon>
        <taxon>Candidatus Woeseibacteriota</taxon>
    </lineage>
</organism>